<keyword evidence="4" id="KW-1185">Reference proteome</keyword>
<dbReference type="Proteomes" id="UP000198804">
    <property type="component" value="Unassembled WGS sequence"/>
</dbReference>
<feature type="domain" description="AB hydrolase-1" evidence="2">
    <location>
        <begin position="22"/>
        <end position="259"/>
    </location>
</feature>
<dbReference type="EMBL" id="FOSV01000025">
    <property type="protein sequence ID" value="SFL80570.1"/>
    <property type="molecule type" value="Genomic_DNA"/>
</dbReference>
<dbReference type="OrthoDB" id="9779853at2"/>
<dbReference type="AlphaFoldDB" id="A0A1I4KP73"/>
<dbReference type="FunFam" id="3.40.50.1820:FF:000205">
    <property type="entry name" value="Non-haem bromoperoxidase BPO-A2"/>
    <property type="match status" value="1"/>
</dbReference>
<dbReference type="Pfam" id="PF00561">
    <property type="entry name" value="Abhydrolase_1"/>
    <property type="match status" value="1"/>
</dbReference>
<evidence type="ECO:0000259" key="2">
    <source>
        <dbReference type="Pfam" id="PF00561"/>
    </source>
</evidence>
<accession>A0A1I4KP73</accession>
<dbReference type="STRING" id="414703.SAMN04488125_12541"/>
<sequence>MPFIAAHDGAQLFFKDWGRGRPVVLVHGWPLDADMWEFQQRALTEAGLRTIAYDRRGFGRSDQTWDGYDYDTLADDLKSVLDALDVQDVALVGFSMGGGEIARYMSRHGGARITRAALVSSVTPYMLKTPDNPEGVDSAVFDGMIAGLKKDRPHFMATFAKTFFGVGMLSSPVSSDLIEWTGTLAMRGSPKATTACVTAFAETDFRADMAAFRVPTLVIHGDADRTVPIDVSGKATAAAIPGAKFVVYDGAPHAVPFTHVERLNADLIAFLKD</sequence>
<dbReference type="InterPro" id="IPR050471">
    <property type="entry name" value="AB_hydrolase"/>
</dbReference>
<dbReference type="GO" id="GO:0003824">
    <property type="term" value="F:catalytic activity"/>
    <property type="evidence" value="ECO:0007669"/>
    <property type="project" value="InterPro"/>
</dbReference>
<organism evidence="3 4">
    <name type="scientific">Methylorubrum salsuginis</name>
    <dbReference type="NCBI Taxonomy" id="414703"/>
    <lineage>
        <taxon>Bacteria</taxon>
        <taxon>Pseudomonadati</taxon>
        <taxon>Pseudomonadota</taxon>
        <taxon>Alphaproteobacteria</taxon>
        <taxon>Hyphomicrobiales</taxon>
        <taxon>Methylobacteriaceae</taxon>
        <taxon>Methylorubrum</taxon>
    </lineage>
</organism>
<dbReference type="InterPro" id="IPR000073">
    <property type="entry name" value="AB_hydrolase_1"/>
</dbReference>
<proteinExistence type="inferred from homology"/>
<dbReference type="SUPFAM" id="SSF53474">
    <property type="entry name" value="alpha/beta-Hydrolases"/>
    <property type="match status" value="1"/>
</dbReference>
<dbReference type="RefSeq" id="WP_091950916.1">
    <property type="nucleotide sequence ID" value="NZ_FOSV01000025.1"/>
</dbReference>
<name>A0A1I4KP73_9HYPH</name>
<protein>
    <submittedName>
        <fullName evidence="3">Pimeloyl-ACP methyl ester carboxylesterase</fullName>
    </submittedName>
</protein>
<evidence type="ECO:0000313" key="4">
    <source>
        <dbReference type="Proteomes" id="UP000198804"/>
    </source>
</evidence>
<dbReference type="InterPro" id="IPR029058">
    <property type="entry name" value="AB_hydrolase_fold"/>
</dbReference>
<dbReference type="PRINTS" id="PR00412">
    <property type="entry name" value="EPOXHYDRLASE"/>
</dbReference>
<dbReference type="PRINTS" id="PR00111">
    <property type="entry name" value="ABHYDROLASE"/>
</dbReference>
<dbReference type="PANTHER" id="PTHR43433:SF4">
    <property type="entry name" value="NON-HEME CHLOROPEROXIDASE-RELATED"/>
    <property type="match status" value="1"/>
</dbReference>
<reference evidence="4" key="1">
    <citation type="submission" date="2016-10" db="EMBL/GenBank/DDBJ databases">
        <authorList>
            <person name="Varghese N."/>
            <person name="Submissions S."/>
        </authorList>
    </citation>
    <scope>NUCLEOTIDE SEQUENCE [LARGE SCALE GENOMIC DNA]</scope>
    <source>
        <strain evidence="4">CGMCC 1.6474</strain>
    </source>
</reference>
<dbReference type="Gene3D" id="3.40.50.1820">
    <property type="entry name" value="alpha/beta hydrolase"/>
    <property type="match status" value="1"/>
</dbReference>
<evidence type="ECO:0000256" key="1">
    <source>
        <dbReference type="ARBA" id="ARBA00038128"/>
    </source>
</evidence>
<dbReference type="PANTHER" id="PTHR43433">
    <property type="entry name" value="HYDROLASE, ALPHA/BETA FOLD FAMILY PROTEIN"/>
    <property type="match status" value="1"/>
</dbReference>
<comment type="similarity">
    <text evidence="1">Belongs to the AB hydrolase superfamily. Bacterial non-heme haloperoxidase / perhydrolase family.</text>
</comment>
<dbReference type="InterPro" id="IPR000639">
    <property type="entry name" value="Epox_hydrolase-like"/>
</dbReference>
<evidence type="ECO:0000313" key="3">
    <source>
        <dbReference type="EMBL" id="SFL80570.1"/>
    </source>
</evidence>
<gene>
    <name evidence="3" type="ORF">SAMN04488125_12541</name>
</gene>